<evidence type="ECO:0000256" key="12">
    <source>
        <dbReference type="ARBA" id="ARBA00025337"/>
    </source>
</evidence>
<dbReference type="Pfam" id="PF00448">
    <property type="entry name" value="SRP54"/>
    <property type="match status" value="1"/>
</dbReference>
<protein>
    <recommendedName>
        <fullName evidence="3">Flagellar biosynthesis protein FlhF</fullName>
    </recommendedName>
    <alternativeName>
        <fullName evidence="13">Flagella-associated GTP-binding protein</fullName>
    </alternativeName>
</protein>
<keyword evidence="7" id="KW-1005">Bacterial flagellum biogenesis</keyword>
<evidence type="ECO:0000256" key="4">
    <source>
        <dbReference type="ARBA" id="ARBA00022448"/>
    </source>
</evidence>
<feature type="domain" description="AAA+ ATPase" evidence="14">
    <location>
        <begin position="159"/>
        <end position="356"/>
    </location>
</feature>
<comment type="similarity">
    <text evidence="2">Belongs to the GTP-binding SRP family.</text>
</comment>
<evidence type="ECO:0000313" key="17">
    <source>
        <dbReference type="Proteomes" id="UP001595896"/>
    </source>
</evidence>
<comment type="subcellular location">
    <subcellularLocation>
        <location evidence="1">Cell membrane</location>
        <topology evidence="1">Peripheral membrane protein</topology>
        <orientation evidence="1">Cytoplasmic side</orientation>
    </subcellularLocation>
</comment>
<dbReference type="PANTHER" id="PTHR43134">
    <property type="entry name" value="SIGNAL RECOGNITION PARTICLE RECEPTOR SUBUNIT ALPHA"/>
    <property type="match status" value="1"/>
</dbReference>
<dbReference type="Gene3D" id="3.40.50.300">
    <property type="entry name" value="P-loop containing nucleotide triphosphate hydrolases"/>
    <property type="match status" value="1"/>
</dbReference>
<comment type="caution">
    <text evidence="16">The sequence shown here is derived from an EMBL/GenBank/DDBJ whole genome shotgun (WGS) entry which is preliminary data.</text>
</comment>
<evidence type="ECO:0000256" key="2">
    <source>
        <dbReference type="ARBA" id="ARBA00008531"/>
    </source>
</evidence>
<keyword evidence="9" id="KW-0342">GTP-binding</keyword>
<dbReference type="InterPro" id="IPR000897">
    <property type="entry name" value="SRP54_GTPase_dom"/>
</dbReference>
<keyword evidence="4" id="KW-0813">Transport</keyword>
<evidence type="ECO:0000259" key="14">
    <source>
        <dbReference type="SMART" id="SM00382"/>
    </source>
</evidence>
<dbReference type="EMBL" id="JBHSGK010000003">
    <property type="protein sequence ID" value="MFC4735622.1"/>
    <property type="molecule type" value="Genomic_DNA"/>
</dbReference>
<keyword evidence="17" id="KW-1185">Reference proteome</keyword>
<organism evidence="16 17">
    <name type="scientific">Bacillus daqingensis</name>
    <dbReference type="NCBI Taxonomy" id="872396"/>
    <lineage>
        <taxon>Bacteria</taxon>
        <taxon>Bacillati</taxon>
        <taxon>Bacillota</taxon>
        <taxon>Bacilli</taxon>
        <taxon>Bacillales</taxon>
        <taxon>Bacillaceae</taxon>
        <taxon>Bacillus</taxon>
    </lineage>
</organism>
<gene>
    <name evidence="16" type="ORF">ACFO4L_03390</name>
</gene>
<sequence length="356" mass="38790">MRVKKYTAPSMGEAMARVKQDLGIHAVILHSRKRKTGGIFGLLAKTIVEVTAAHDPDPGVGKPQKTVNQVNRLKMEAPANAPDESISAGEMKISSPDAIGSWLQRLQKAGLGEAETEKIKDKLFRVWYSADAEPGAKALESAVKEAVSELIPTPVPAVEARFVQVFGPTGVGKTTTLAKLAAKTVLQDKKRAAFITADTYRIAAVEQLKTYAELLEIPVGVAYSAEDIQRFRNQFSDYDHVFIDTAGRNYRNTHYVNQLQDILGDDSDSERHLVLSATSKLEDMEAVVSQFAHAQPDSLILTKFDETVTAGAAISIACSAGIPVSVMTTGQNVPDDLLSADRDRLTDRLLDWRNET</sequence>
<evidence type="ECO:0000256" key="1">
    <source>
        <dbReference type="ARBA" id="ARBA00004413"/>
    </source>
</evidence>
<keyword evidence="10" id="KW-0472">Membrane</keyword>
<proteinExistence type="inferred from homology"/>
<name>A0ABV9NTZ9_9BACI</name>
<keyword evidence="16" id="KW-0966">Cell projection</keyword>
<evidence type="ECO:0000256" key="8">
    <source>
        <dbReference type="ARBA" id="ARBA00022927"/>
    </source>
</evidence>
<dbReference type="InterPro" id="IPR047040">
    <property type="entry name" value="FlhF__GTPase_dom"/>
</dbReference>
<dbReference type="PANTHER" id="PTHR43134:SF3">
    <property type="entry name" value="FLAGELLAR BIOSYNTHESIS PROTEIN FLHF"/>
    <property type="match status" value="1"/>
</dbReference>
<evidence type="ECO:0000256" key="5">
    <source>
        <dbReference type="ARBA" id="ARBA00022475"/>
    </source>
</evidence>
<dbReference type="Proteomes" id="UP001595896">
    <property type="component" value="Unassembled WGS sequence"/>
</dbReference>
<dbReference type="RefSeq" id="WP_377908246.1">
    <property type="nucleotide sequence ID" value="NZ_JBHSGK010000003.1"/>
</dbReference>
<dbReference type="InterPro" id="IPR003593">
    <property type="entry name" value="AAA+_ATPase"/>
</dbReference>
<keyword evidence="16" id="KW-0969">Cilium</keyword>
<comment type="function">
    <text evidence="12">Necessary for flagellar biosynthesis. May be involved in translocation of the flagellum.</text>
</comment>
<dbReference type="SMART" id="SM00382">
    <property type="entry name" value="AAA"/>
    <property type="match status" value="1"/>
</dbReference>
<keyword evidence="5" id="KW-1003">Cell membrane</keyword>
<dbReference type="Gene3D" id="1.20.120.1380">
    <property type="entry name" value="Flagellar FlhF biosynthesis protein, N domain"/>
    <property type="match status" value="1"/>
</dbReference>
<evidence type="ECO:0000256" key="7">
    <source>
        <dbReference type="ARBA" id="ARBA00022795"/>
    </source>
</evidence>
<dbReference type="SMART" id="SM00962">
    <property type="entry name" value="SRP54"/>
    <property type="match status" value="1"/>
</dbReference>
<keyword evidence="16" id="KW-0282">Flagellum</keyword>
<feature type="domain" description="SRP54-type proteins GTP-binding" evidence="15">
    <location>
        <begin position="160"/>
        <end position="351"/>
    </location>
</feature>
<evidence type="ECO:0000256" key="9">
    <source>
        <dbReference type="ARBA" id="ARBA00023134"/>
    </source>
</evidence>
<keyword evidence="11" id="KW-1006">Bacterial flagellum protein export</keyword>
<evidence type="ECO:0000256" key="13">
    <source>
        <dbReference type="ARBA" id="ARBA00030866"/>
    </source>
</evidence>
<evidence type="ECO:0000313" key="16">
    <source>
        <dbReference type="EMBL" id="MFC4735622.1"/>
    </source>
</evidence>
<keyword evidence="8" id="KW-0653">Protein transport</keyword>
<evidence type="ECO:0000259" key="15">
    <source>
        <dbReference type="SMART" id="SM00962"/>
    </source>
</evidence>
<accession>A0ABV9NTZ9</accession>
<dbReference type="CDD" id="cd17873">
    <property type="entry name" value="FlhF"/>
    <property type="match status" value="1"/>
</dbReference>
<evidence type="ECO:0000256" key="11">
    <source>
        <dbReference type="ARBA" id="ARBA00023225"/>
    </source>
</evidence>
<evidence type="ECO:0000256" key="6">
    <source>
        <dbReference type="ARBA" id="ARBA00022741"/>
    </source>
</evidence>
<reference evidence="17" key="1">
    <citation type="journal article" date="2019" name="Int. J. Syst. Evol. Microbiol.">
        <title>The Global Catalogue of Microorganisms (GCM) 10K type strain sequencing project: providing services to taxonomists for standard genome sequencing and annotation.</title>
        <authorList>
            <consortium name="The Broad Institute Genomics Platform"/>
            <consortium name="The Broad Institute Genome Sequencing Center for Infectious Disease"/>
            <person name="Wu L."/>
            <person name="Ma J."/>
        </authorList>
    </citation>
    <scope>NUCLEOTIDE SEQUENCE [LARGE SCALE GENOMIC DNA]</scope>
    <source>
        <strain evidence="17">JCM 12165</strain>
    </source>
</reference>
<evidence type="ECO:0000256" key="3">
    <source>
        <dbReference type="ARBA" id="ARBA00014919"/>
    </source>
</evidence>
<dbReference type="InterPro" id="IPR027417">
    <property type="entry name" value="P-loop_NTPase"/>
</dbReference>
<evidence type="ECO:0000256" key="10">
    <source>
        <dbReference type="ARBA" id="ARBA00023136"/>
    </source>
</evidence>
<keyword evidence="6" id="KW-0547">Nucleotide-binding</keyword>
<dbReference type="SUPFAM" id="SSF52540">
    <property type="entry name" value="P-loop containing nucleoside triphosphate hydrolases"/>
    <property type="match status" value="1"/>
</dbReference>